<dbReference type="PANTHER" id="PTHR38031">
    <property type="entry name" value="SULFUR CARRIER PROTEIN SLR0821-RELATED"/>
    <property type="match status" value="1"/>
</dbReference>
<dbReference type="InterPro" id="IPR010038">
    <property type="entry name" value="MoaD_arc-typ"/>
</dbReference>
<comment type="caution">
    <text evidence="2">The sequence shown here is derived from an EMBL/GenBank/DDBJ whole genome shotgun (WGS) entry which is preliminary data.</text>
</comment>
<dbReference type="AlphaFoldDB" id="A0A2H0LXV3"/>
<dbReference type="PANTHER" id="PTHR38031:SF1">
    <property type="entry name" value="SULFUR CARRIER PROTEIN CYSO"/>
    <property type="match status" value="1"/>
</dbReference>
<organism evidence="2 3">
    <name type="scientific">Candidatus Ghiorseimicrobium undicola</name>
    <dbReference type="NCBI Taxonomy" id="1974746"/>
    <lineage>
        <taxon>Bacteria</taxon>
        <taxon>Pseudomonadati</taxon>
        <taxon>Candidatus Omnitrophota</taxon>
        <taxon>Candidatus Ghiorseimicrobium</taxon>
    </lineage>
</organism>
<dbReference type="Pfam" id="PF02597">
    <property type="entry name" value="ThiS"/>
    <property type="match status" value="1"/>
</dbReference>
<reference evidence="2 3" key="1">
    <citation type="submission" date="2017-09" db="EMBL/GenBank/DDBJ databases">
        <title>Depth-based differentiation of microbial function through sediment-hosted aquifers and enrichment of novel symbionts in the deep terrestrial subsurface.</title>
        <authorList>
            <person name="Probst A.J."/>
            <person name="Ladd B."/>
            <person name="Jarett J.K."/>
            <person name="Geller-Mcgrath D.E."/>
            <person name="Sieber C.M."/>
            <person name="Emerson J.B."/>
            <person name="Anantharaman K."/>
            <person name="Thomas B.C."/>
            <person name="Malmstrom R."/>
            <person name="Stieglmeier M."/>
            <person name="Klingl A."/>
            <person name="Woyke T."/>
            <person name="Ryan C.M."/>
            <person name="Banfield J.F."/>
        </authorList>
    </citation>
    <scope>NUCLEOTIDE SEQUENCE [LARGE SCALE GENOMIC DNA]</scope>
    <source>
        <strain evidence="2">CG11_big_fil_rev_8_21_14_0_20_42_13</strain>
    </source>
</reference>
<dbReference type="InterPro" id="IPR016155">
    <property type="entry name" value="Mopterin_synth/thiamin_S_b"/>
</dbReference>
<name>A0A2H0LXV3_9BACT</name>
<dbReference type="EMBL" id="PCWA01000061">
    <property type="protein sequence ID" value="PIQ89253.1"/>
    <property type="molecule type" value="Genomic_DNA"/>
</dbReference>
<evidence type="ECO:0000256" key="1">
    <source>
        <dbReference type="SAM" id="Coils"/>
    </source>
</evidence>
<dbReference type="InterPro" id="IPR003749">
    <property type="entry name" value="ThiS/MoaD-like"/>
</dbReference>
<dbReference type="CDD" id="cd17074">
    <property type="entry name" value="Ubl_CysO_like"/>
    <property type="match status" value="1"/>
</dbReference>
<gene>
    <name evidence="2" type="ORF">COV72_04035</name>
</gene>
<dbReference type="SUPFAM" id="SSF54285">
    <property type="entry name" value="MoaD/ThiS"/>
    <property type="match status" value="1"/>
</dbReference>
<proteinExistence type="predicted"/>
<dbReference type="InterPro" id="IPR012675">
    <property type="entry name" value="Beta-grasp_dom_sf"/>
</dbReference>
<dbReference type="Gene3D" id="3.10.20.30">
    <property type="match status" value="1"/>
</dbReference>
<evidence type="ECO:0000313" key="2">
    <source>
        <dbReference type="EMBL" id="PIQ89253.1"/>
    </source>
</evidence>
<dbReference type="Proteomes" id="UP000229641">
    <property type="component" value="Unassembled WGS sequence"/>
</dbReference>
<dbReference type="NCBIfam" id="TIGR01687">
    <property type="entry name" value="moaD_arch"/>
    <property type="match status" value="1"/>
</dbReference>
<sequence>MSVKVRIPAPLQKLTSNKSEVEVEAATIKELVESLEKVYPGIKGRICDESGKIRRFINFYVNDEDVRFLKGDDTVLKDADQVSIIPAIAGGAGENRK</sequence>
<accession>A0A2H0LXV3</accession>
<protein>
    <submittedName>
        <fullName evidence="2">Molybdopterin synthase sulfur carrier subunit</fullName>
    </submittedName>
</protein>
<evidence type="ECO:0000313" key="3">
    <source>
        <dbReference type="Proteomes" id="UP000229641"/>
    </source>
</evidence>
<feature type="coiled-coil region" evidence="1">
    <location>
        <begin position="11"/>
        <end position="38"/>
    </location>
</feature>
<dbReference type="InterPro" id="IPR052045">
    <property type="entry name" value="Sulfur_Carrier/Prot_Modifier"/>
</dbReference>
<keyword evidence="1" id="KW-0175">Coiled coil</keyword>